<accession>A0A914H3U3</accession>
<protein>
    <submittedName>
        <fullName evidence="2">Uncharacterized protein</fullName>
    </submittedName>
</protein>
<dbReference type="AlphaFoldDB" id="A0A914H3U3"/>
<evidence type="ECO:0000313" key="2">
    <source>
        <dbReference type="WBParaSite" id="Gr19_v10_g13001.t1"/>
    </source>
</evidence>
<evidence type="ECO:0000313" key="1">
    <source>
        <dbReference type="Proteomes" id="UP000887572"/>
    </source>
</evidence>
<organism evidence="1 2">
    <name type="scientific">Globodera rostochiensis</name>
    <name type="common">Golden nematode worm</name>
    <name type="synonym">Heterodera rostochiensis</name>
    <dbReference type="NCBI Taxonomy" id="31243"/>
    <lineage>
        <taxon>Eukaryota</taxon>
        <taxon>Metazoa</taxon>
        <taxon>Ecdysozoa</taxon>
        <taxon>Nematoda</taxon>
        <taxon>Chromadorea</taxon>
        <taxon>Rhabditida</taxon>
        <taxon>Tylenchina</taxon>
        <taxon>Tylenchomorpha</taxon>
        <taxon>Tylenchoidea</taxon>
        <taxon>Heteroderidae</taxon>
        <taxon>Heteroderinae</taxon>
        <taxon>Globodera</taxon>
    </lineage>
</organism>
<proteinExistence type="predicted"/>
<reference evidence="2" key="1">
    <citation type="submission" date="2022-11" db="UniProtKB">
        <authorList>
            <consortium name="WormBaseParasite"/>
        </authorList>
    </citation>
    <scope>IDENTIFICATION</scope>
</reference>
<dbReference type="WBParaSite" id="Gr19_v10_g13001.t1">
    <property type="protein sequence ID" value="Gr19_v10_g13001.t1"/>
    <property type="gene ID" value="Gr19_v10_g13001"/>
</dbReference>
<name>A0A914H3U3_GLORO</name>
<keyword evidence="1" id="KW-1185">Reference proteome</keyword>
<sequence length="73" mass="8423">MLCQISVKYFFNFIVPVNCRRNAGRLEGINSMKVSTAYDNHRADDKTKGVVIFYCGPCWDETKMMRIGRELLA</sequence>
<dbReference type="Proteomes" id="UP000887572">
    <property type="component" value="Unplaced"/>
</dbReference>